<evidence type="ECO:0000313" key="1">
    <source>
        <dbReference type="EMBL" id="RNA24221.1"/>
    </source>
</evidence>
<dbReference type="Proteomes" id="UP000276133">
    <property type="component" value="Unassembled WGS sequence"/>
</dbReference>
<reference evidence="1 2" key="1">
    <citation type="journal article" date="2018" name="Sci. Rep.">
        <title>Genomic signatures of local adaptation to the degree of environmental predictability in rotifers.</title>
        <authorList>
            <person name="Franch-Gras L."/>
            <person name="Hahn C."/>
            <person name="Garcia-Roger E.M."/>
            <person name="Carmona M.J."/>
            <person name="Serra M."/>
            <person name="Gomez A."/>
        </authorList>
    </citation>
    <scope>NUCLEOTIDE SEQUENCE [LARGE SCALE GENOMIC DNA]</scope>
    <source>
        <strain evidence="1">HYR1</strain>
    </source>
</reference>
<name>A0A3M7RL08_BRAPC</name>
<evidence type="ECO:0000313" key="2">
    <source>
        <dbReference type="Proteomes" id="UP000276133"/>
    </source>
</evidence>
<keyword evidence="2" id="KW-1185">Reference proteome</keyword>
<sequence length="85" mass="9770">MRLLSSSKQDRTSNFPLVYSSHTFLFFFKTLSIYSTDSLSTWSESVAVNSFSFSPRKFSDFNFSNGVRDGQKSNVTKLMNKTLQF</sequence>
<protein>
    <submittedName>
        <fullName evidence="1">Uncharacterized protein</fullName>
    </submittedName>
</protein>
<accession>A0A3M7RL08</accession>
<comment type="caution">
    <text evidence="1">The sequence shown here is derived from an EMBL/GenBank/DDBJ whole genome shotgun (WGS) entry which is preliminary data.</text>
</comment>
<proteinExistence type="predicted"/>
<organism evidence="1 2">
    <name type="scientific">Brachionus plicatilis</name>
    <name type="common">Marine rotifer</name>
    <name type="synonym">Brachionus muelleri</name>
    <dbReference type="NCBI Taxonomy" id="10195"/>
    <lineage>
        <taxon>Eukaryota</taxon>
        <taxon>Metazoa</taxon>
        <taxon>Spiralia</taxon>
        <taxon>Gnathifera</taxon>
        <taxon>Rotifera</taxon>
        <taxon>Eurotatoria</taxon>
        <taxon>Monogononta</taxon>
        <taxon>Pseudotrocha</taxon>
        <taxon>Ploima</taxon>
        <taxon>Brachionidae</taxon>
        <taxon>Brachionus</taxon>
    </lineage>
</organism>
<dbReference type="EMBL" id="REGN01003155">
    <property type="protein sequence ID" value="RNA24221.1"/>
    <property type="molecule type" value="Genomic_DNA"/>
</dbReference>
<gene>
    <name evidence="1" type="ORF">BpHYR1_049801</name>
</gene>
<dbReference type="AlphaFoldDB" id="A0A3M7RL08"/>